<dbReference type="InterPro" id="IPR016187">
    <property type="entry name" value="CTDL_fold"/>
</dbReference>
<organism evidence="3 4">
    <name type="scientific">Mytilus edulis</name>
    <name type="common">Blue mussel</name>
    <dbReference type="NCBI Taxonomy" id="6550"/>
    <lineage>
        <taxon>Eukaryota</taxon>
        <taxon>Metazoa</taxon>
        <taxon>Spiralia</taxon>
        <taxon>Lophotrochozoa</taxon>
        <taxon>Mollusca</taxon>
        <taxon>Bivalvia</taxon>
        <taxon>Autobranchia</taxon>
        <taxon>Pteriomorphia</taxon>
        <taxon>Mytilida</taxon>
        <taxon>Mytiloidea</taxon>
        <taxon>Mytilidae</taxon>
        <taxon>Mytilinae</taxon>
        <taxon>Mytilus</taxon>
    </lineage>
</organism>
<dbReference type="AlphaFoldDB" id="A0A8S3TAJ2"/>
<keyword evidence="4" id="KW-1185">Reference proteome</keyword>
<keyword evidence="2" id="KW-0812">Transmembrane</keyword>
<keyword evidence="2" id="KW-0472">Membrane</keyword>
<gene>
    <name evidence="3" type="ORF">MEDL_43563</name>
</gene>
<keyword evidence="2" id="KW-1133">Transmembrane helix</keyword>
<evidence type="ECO:0000313" key="4">
    <source>
        <dbReference type="Proteomes" id="UP000683360"/>
    </source>
</evidence>
<evidence type="ECO:0000313" key="3">
    <source>
        <dbReference type="EMBL" id="CAG2230769.1"/>
    </source>
</evidence>
<feature type="transmembrane region" description="Helical" evidence="2">
    <location>
        <begin position="195"/>
        <end position="220"/>
    </location>
</feature>
<protein>
    <recommendedName>
        <fullName evidence="5">C-type lectin domain-containing protein</fullName>
    </recommendedName>
</protein>
<reference evidence="3" key="1">
    <citation type="submission" date="2021-03" db="EMBL/GenBank/DDBJ databases">
        <authorList>
            <person name="Bekaert M."/>
        </authorList>
    </citation>
    <scope>NUCLEOTIDE SEQUENCE</scope>
</reference>
<dbReference type="Gene3D" id="3.10.100.10">
    <property type="entry name" value="Mannose-Binding Protein A, subunit A"/>
    <property type="match status" value="1"/>
</dbReference>
<proteinExistence type="predicted"/>
<dbReference type="SUPFAM" id="SSF56436">
    <property type="entry name" value="C-type lectin-like"/>
    <property type="match status" value="1"/>
</dbReference>
<dbReference type="EMBL" id="CAJPWZ010002098">
    <property type="protein sequence ID" value="CAG2230769.1"/>
    <property type="molecule type" value="Genomic_DNA"/>
</dbReference>
<dbReference type="OrthoDB" id="6175550at2759"/>
<evidence type="ECO:0000256" key="2">
    <source>
        <dbReference type="SAM" id="Phobius"/>
    </source>
</evidence>
<comment type="caution">
    <text evidence="3">The sequence shown here is derived from an EMBL/GenBank/DDBJ whole genome shotgun (WGS) entry which is preliminary data.</text>
</comment>
<evidence type="ECO:0008006" key="5">
    <source>
        <dbReference type="Google" id="ProtNLM"/>
    </source>
</evidence>
<dbReference type="Proteomes" id="UP000683360">
    <property type="component" value="Unassembled WGS sequence"/>
</dbReference>
<dbReference type="InterPro" id="IPR016186">
    <property type="entry name" value="C-type_lectin-like/link_sf"/>
</dbReference>
<evidence type="ECO:0000256" key="1">
    <source>
        <dbReference type="SAM" id="MobiDB-lite"/>
    </source>
</evidence>
<feature type="region of interest" description="Disordered" evidence="1">
    <location>
        <begin position="238"/>
        <end position="259"/>
    </location>
</feature>
<sequence>MFPAVHVKYFRQPGTWFEAKTKCQDSGGRLATYKESTLTCDKIEGVVDSAKGSTFWTGVYTRSYWISREGCYNITRTTDVSWLSLSECFALCRKQNISLHRFAYRLRDQKCVCLHNNALMTLHESHNCSEFIKLKKAYFSYEGYSTRSLYWNMFQEKCRNIVLENLNATCKMHYDVGYRGGIWLPIQKLTIRTEIIGRIIIGGVIGTTTLIVVIVLIIVYKFRCKNAPSNKANDRLFGFSNGQSPTDKDHNTETSSTNSKMYNNKLYNEQCIPPCKIVPDESLRNEKDNREDCSRPNDVYSTPMKTKNVNQFTQEEDFKDGNDVESEYDILNKTPRSLNNTLEHNLYDTTIASRCETDPTYNTATNIMSDRKNNDDMYDRL</sequence>
<accession>A0A8S3TAJ2</accession>
<name>A0A8S3TAJ2_MYTED</name>